<comment type="caution">
    <text evidence="1">The sequence shown here is derived from an EMBL/GenBank/DDBJ whole genome shotgun (WGS) entry which is preliminary data.</text>
</comment>
<keyword evidence="2" id="KW-1185">Reference proteome</keyword>
<evidence type="ECO:0000313" key="2">
    <source>
        <dbReference type="Proteomes" id="UP000789707"/>
    </source>
</evidence>
<accession>A0ABM8Z811</accession>
<evidence type="ECO:0000313" key="1">
    <source>
        <dbReference type="EMBL" id="CAH0417469.1"/>
    </source>
</evidence>
<dbReference type="RefSeq" id="WP_230097491.1">
    <property type="nucleotide sequence ID" value="NZ_CAKKNS010000010.1"/>
</dbReference>
<gene>
    <name evidence="1" type="ORF">WFA24289_01810</name>
</gene>
<sequence length="118" mass="13293">MEKTIILGNKKVKLVSSGASPIIYKANFQSDFFQDLGIILELAGIATSDKSEIEIMTEVMGNNRIRIFQQFAWTYAKNANQAILTLDEWLAEFEEFPIFDILSEVIELVVTSLSTKKA</sequence>
<name>A0ABM8Z811_9LACO</name>
<dbReference type="Proteomes" id="UP000789707">
    <property type="component" value="Unassembled WGS sequence"/>
</dbReference>
<protein>
    <submittedName>
        <fullName evidence="1">Uncharacterized protein</fullName>
    </submittedName>
</protein>
<proteinExistence type="predicted"/>
<dbReference type="EMBL" id="CAKKNS010000010">
    <property type="protein sequence ID" value="CAH0417469.1"/>
    <property type="molecule type" value="Genomic_DNA"/>
</dbReference>
<organism evidence="1 2">
    <name type="scientific">Periweissella fabaria</name>
    <dbReference type="NCBI Taxonomy" id="546157"/>
    <lineage>
        <taxon>Bacteria</taxon>
        <taxon>Bacillati</taxon>
        <taxon>Bacillota</taxon>
        <taxon>Bacilli</taxon>
        <taxon>Lactobacillales</taxon>
        <taxon>Lactobacillaceae</taxon>
        <taxon>Periweissella</taxon>
    </lineage>
</organism>
<reference evidence="1 2" key="1">
    <citation type="submission" date="2021-11" db="EMBL/GenBank/DDBJ databases">
        <authorList>
            <person name="Depoorter E."/>
        </authorList>
    </citation>
    <scope>NUCLEOTIDE SEQUENCE [LARGE SCALE GENOMIC DNA]</scope>
    <source>
        <strain evidence="1 2">LMG 24289</strain>
    </source>
</reference>